<dbReference type="InterPro" id="IPR051016">
    <property type="entry name" value="Diverse_Substrate_AcTransf"/>
</dbReference>
<dbReference type="CTD" id="20230441"/>
<keyword evidence="3" id="KW-0012">Acyltransferase</keyword>
<dbReference type="Proteomes" id="UP000030746">
    <property type="component" value="Unassembled WGS sequence"/>
</dbReference>
<evidence type="ECO:0000313" key="5">
    <source>
        <dbReference type="EMBL" id="ESP05012.1"/>
    </source>
</evidence>
<organism evidence="5 6">
    <name type="scientific">Lottia gigantea</name>
    <name type="common">Giant owl limpet</name>
    <dbReference type="NCBI Taxonomy" id="225164"/>
    <lineage>
        <taxon>Eukaryota</taxon>
        <taxon>Metazoa</taxon>
        <taxon>Spiralia</taxon>
        <taxon>Lophotrochozoa</taxon>
        <taxon>Mollusca</taxon>
        <taxon>Gastropoda</taxon>
        <taxon>Patellogastropoda</taxon>
        <taxon>Lottioidea</taxon>
        <taxon>Lottiidae</taxon>
        <taxon>Lottia</taxon>
    </lineage>
</organism>
<dbReference type="InterPro" id="IPR016181">
    <property type="entry name" value="Acyl_CoA_acyltransferase"/>
</dbReference>
<proteinExistence type="inferred from homology"/>
<dbReference type="PANTHER" id="PTHR10545:SF29">
    <property type="entry name" value="GH14572P-RELATED"/>
    <property type="match status" value="1"/>
</dbReference>
<keyword evidence="2" id="KW-0808">Transferase</keyword>
<dbReference type="OMA" id="QSEWVRY"/>
<evidence type="ECO:0000256" key="3">
    <source>
        <dbReference type="ARBA" id="ARBA00023315"/>
    </source>
</evidence>
<name>V4BGM4_LOTGI</name>
<evidence type="ECO:0000259" key="4">
    <source>
        <dbReference type="PROSITE" id="PS51186"/>
    </source>
</evidence>
<evidence type="ECO:0000256" key="1">
    <source>
        <dbReference type="ARBA" id="ARBA00008694"/>
    </source>
</evidence>
<evidence type="ECO:0000313" key="6">
    <source>
        <dbReference type="Proteomes" id="UP000030746"/>
    </source>
</evidence>
<evidence type="ECO:0000256" key="2">
    <source>
        <dbReference type="ARBA" id="ARBA00022679"/>
    </source>
</evidence>
<dbReference type="PROSITE" id="PS51186">
    <property type="entry name" value="GNAT"/>
    <property type="match status" value="1"/>
</dbReference>
<dbReference type="HOGENOM" id="CLU_013985_41_1_1"/>
<dbReference type="SUPFAM" id="SSF55729">
    <property type="entry name" value="Acyl-CoA N-acyltransferases (Nat)"/>
    <property type="match status" value="1"/>
</dbReference>
<dbReference type="STRING" id="225164.V4BGM4"/>
<dbReference type="OrthoDB" id="7305308at2759"/>
<dbReference type="InterPro" id="IPR000182">
    <property type="entry name" value="GNAT_dom"/>
</dbReference>
<reference evidence="5 6" key="1">
    <citation type="journal article" date="2013" name="Nature">
        <title>Insights into bilaterian evolution from three spiralian genomes.</title>
        <authorList>
            <person name="Simakov O."/>
            <person name="Marletaz F."/>
            <person name="Cho S.J."/>
            <person name="Edsinger-Gonzales E."/>
            <person name="Havlak P."/>
            <person name="Hellsten U."/>
            <person name="Kuo D.H."/>
            <person name="Larsson T."/>
            <person name="Lv J."/>
            <person name="Arendt D."/>
            <person name="Savage R."/>
            <person name="Osoegawa K."/>
            <person name="de Jong P."/>
            <person name="Grimwood J."/>
            <person name="Chapman J.A."/>
            <person name="Shapiro H."/>
            <person name="Aerts A."/>
            <person name="Otillar R.P."/>
            <person name="Terry A.Y."/>
            <person name="Boore J.L."/>
            <person name="Grigoriev I.V."/>
            <person name="Lindberg D.R."/>
            <person name="Seaver E.C."/>
            <person name="Weisblat D.A."/>
            <person name="Putnam N.H."/>
            <person name="Rokhsar D.S."/>
        </authorList>
    </citation>
    <scope>NUCLEOTIDE SEQUENCE [LARGE SCALE GENOMIC DNA]</scope>
</reference>
<feature type="domain" description="N-acetyltransferase" evidence="4">
    <location>
        <begin position="4"/>
        <end position="162"/>
    </location>
</feature>
<protein>
    <recommendedName>
        <fullName evidence="4">N-acetyltransferase domain-containing protein</fullName>
    </recommendedName>
</protein>
<gene>
    <name evidence="5" type="ORF">LOTGIDRAFT_109229</name>
</gene>
<dbReference type="Pfam" id="PF00583">
    <property type="entry name" value="Acetyltransf_1"/>
    <property type="match status" value="1"/>
</dbReference>
<dbReference type="Gene3D" id="3.40.630.30">
    <property type="match status" value="1"/>
</dbReference>
<comment type="similarity">
    <text evidence="1">Belongs to the acetyltransferase family.</text>
</comment>
<accession>V4BGM4</accession>
<dbReference type="CDD" id="cd04301">
    <property type="entry name" value="NAT_SF"/>
    <property type="match status" value="1"/>
</dbReference>
<dbReference type="RefSeq" id="XP_009044521.1">
    <property type="nucleotide sequence ID" value="XM_009046273.1"/>
</dbReference>
<dbReference type="KEGG" id="lgi:LOTGIDRAFT_109229"/>
<sequence>MANFRIREAKREDCAEILGLIKELAEYEKMPDSVQMTVEVLQRDGFGEKPLYSSLVAEELDKDGATIPGKLLAYALYYDIYSTWEGRCIYLEDLCVTPDHRNKGIGSALFKRVAQICVEEGCKRLQWAVLAWNSEAIKFYKKFGGINMTDKEEWNVYRIEREAMNKIVQ</sequence>
<keyword evidence="6" id="KW-1185">Reference proteome</keyword>
<dbReference type="GO" id="GO:0008080">
    <property type="term" value="F:N-acetyltransferase activity"/>
    <property type="evidence" value="ECO:0007669"/>
    <property type="project" value="TreeGrafter"/>
</dbReference>
<dbReference type="FunFam" id="3.40.630.30:FF:000064">
    <property type="entry name" value="GNAT family acetyltransferase"/>
    <property type="match status" value="1"/>
</dbReference>
<dbReference type="EMBL" id="KB199651">
    <property type="protein sequence ID" value="ESP05012.1"/>
    <property type="molecule type" value="Genomic_DNA"/>
</dbReference>
<dbReference type="GeneID" id="20230441"/>
<dbReference type="AlphaFoldDB" id="V4BGM4"/>
<dbReference type="PANTHER" id="PTHR10545">
    <property type="entry name" value="DIAMINE N-ACETYLTRANSFERASE"/>
    <property type="match status" value="1"/>
</dbReference>